<dbReference type="Pfam" id="PF24722">
    <property type="entry name" value="DUF7674"/>
    <property type="match status" value="1"/>
</dbReference>
<reference evidence="3" key="1">
    <citation type="submission" date="2016-10" db="EMBL/GenBank/DDBJ databases">
        <authorList>
            <person name="Varghese N."/>
            <person name="Submissions S."/>
        </authorList>
    </citation>
    <scope>NUCLEOTIDE SEQUENCE [LARGE SCALE GENOMIC DNA]</scope>
    <source>
        <strain evidence="3">DSM 22361</strain>
    </source>
</reference>
<dbReference type="EMBL" id="FNUT01000002">
    <property type="protein sequence ID" value="SEF76058.1"/>
    <property type="molecule type" value="Genomic_DNA"/>
</dbReference>
<name>A0A1H5UNP6_9SPHI</name>
<evidence type="ECO:0000313" key="2">
    <source>
        <dbReference type="EMBL" id="SEF76058.1"/>
    </source>
</evidence>
<proteinExistence type="predicted"/>
<evidence type="ECO:0000259" key="1">
    <source>
        <dbReference type="Pfam" id="PF24722"/>
    </source>
</evidence>
<organism evidence="2 3">
    <name type="scientific">Sphingobacterium lactis</name>
    <dbReference type="NCBI Taxonomy" id="797291"/>
    <lineage>
        <taxon>Bacteria</taxon>
        <taxon>Pseudomonadati</taxon>
        <taxon>Bacteroidota</taxon>
        <taxon>Sphingobacteriia</taxon>
        <taxon>Sphingobacteriales</taxon>
        <taxon>Sphingobacteriaceae</taxon>
        <taxon>Sphingobacterium</taxon>
    </lineage>
</organism>
<keyword evidence="3" id="KW-1185">Reference proteome</keyword>
<gene>
    <name evidence="2" type="ORF">SAMN05421877_102342</name>
</gene>
<accession>A0A1H5UNP6</accession>
<sequence>MNINMEKVKSQGLAQYMGLRIRNLAPQLRTFYGQANPTAVMQVVVTYLRELCQQKKKRAITQVLKSVSGAYVSGDTFVRESINYLFMYSFERLGHHCSPRQWQGIMAALPLGLKEIYCKHNLH</sequence>
<dbReference type="AlphaFoldDB" id="A0A1H5UNP6"/>
<dbReference type="Proteomes" id="UP000236731">
    <property type="component" value="Unassembled WGS sequence"/>
</dbReference>
<feature type="domain" description="DUF7674" evidence="1">
    <location>
        <begin position="26"/>
        <end position="119"/>
    </location>
</feature>
<protein>
    <recommendedName>
        <fullName evidence="1">DUF7674 domain-containing protein</fullName>
    </recommendedName>
</protein>
<dbReference type="InterPro" id="IPR056091">
    <property type="entry name" value="DUF7674"/>
</dbReference>
<evidence type="ECO:0000313" key="3">
    <source>
        <dbReference type="Proteomes" id="UP000236731"/>
    </source>
</evidence>